<evidence type="ECO:0000256" key="3">
    <source>
        <dbReference type="ARBA" id="ARBA00023085"/>
    </source>
</evidence>
<evidence type="ECO:0008006" key="7">
    <source>
        <dbReference type="Google" id="ProtNLM"/>
    </source>
</evidence>
<dbReference type="InterPro" id="IPR051550">
    <property type="entry name" value="SCF-Subunits/Alg-Epimerases"/>
</dbReference>
<dbReference type="InterPro" id="IPR039448">
    <property type="entry name" value="Beta_helix"/>
</dbReference>
<evidence type="ECO:0000256" key="1">
    <source>
        <dbReference type="ARBA" id="ARBA00022737"/>
    </source>
</evidence>
<dbReference type="GO" id="GO:0030599">
    <property type="term" value="F:pectinesterase activity"/>
    <property type="evidence" value="ECO:0007669"/>
    <property type="project" value="InterPro"/>
</dbReference>
<proteinExistence type="predicted"/>
<keyword evidence="2" id="KW-0378">Hydrolase</keyword>
<dbReference type="PROSITE" id="PS51257">
    <property type="entry name" value="PROKAR_LIPOPROTEIN"/>
    <property type="match status" value="1"/>
</dbReference>
<gene>
    <name evidence="6" type="ORF">ENS41_06615</name>
</gene>
<dbReference type="PANTHER" id="PTHR22990">
    <property type="entry name" value="F-BOX ONLY PROTEIN"/>
    <property type="match status" value="1"/>
</dbReference>
<dbReference type="AlphaFoldDB" id="A0A7C4CBJ1"/>
<evidence type="ECO:0000313" key="6">
    <source>
        <dbReference type="EMBL" id="HGK28612.1"/>
    </source>
</evidence>
<sequence length="260" mass="27417">MRTRELVLTALTAVLFCGCPSRPGVKPVTADKVVAKSGRADYRTIQAALAAARDGDVILVRPGTYREEVKLPENRKGIELVGAGPDKTVIDAGGGYAAVRFNGDRHRVSGFTLRGGSSHGAYVPGGKHRIERCLITGNGDRGVYLSTMSGDGRAVIDHCTIVANRVSGIYDGNEGPGTRVTNSIIADNGRGIAIDGEPDKTIEVRYCCLKNTSTSNDEFAGEGNIRKDPQFVNPAKGDFRLGPSSPCRGAAADGSDMGCY</sequence>
<dbReference type="PANTHER" id="PTHR22990:SF15">
    <property type="entry name" value="F-BOX ONLY PROTEIN 10"/>
    <property type="match status" value="1"/>
</dbReference>
<dbReference type="InterPro" id="IPR011050">
    <property type="entry name" value="Pectin_lyase_fold/virulence"/>
</dbReference>
<organism evidence="6">
    <name type="scientific">candidate division WOR-3 bacterium</name>
    <dbReference type="NCBI Taxonomy" id="2052148"/>
    <lineage>
        <taxon>Bacteria</taxon>
        <taxon>Bacteria division WOR-3</taxon>
    </lineage>
</organism>
<reference evidence="6" key="1">
    <citation type="journal article" date="2020" name="mSystems">
        <title>Genome- and Community-Level Interaction Insights into Carbon Utilization and Element Cycling Functions of Hydrothermarchaeota in Hydrothermal Sediment.</title>
        <authorList>
            <person name="Zhou Z."/>
            <person name="Liu Y."/>
            <person name="Xu W."/>
            <person name="Pan J."/>
            <person name="Luo Z.H."/>
            <person name="Li M."/>
        </authorList>
    </citation>
    <scope>NUCLEOTIDE SEQUENCE [LARGE SCALE GENOMIC DNA]</scope>
    <source>
        <strain evidence="6">SpSt-488</strain>
    </source>
</reference>
<dbReference type="Pfam" id="PF01095">
    <property type="entry name" value="Pectinesterase"/>
    <property type="match status" value="1"/>
</dbReference>
<dbReference type="GO" id="GO:0042545">
    <property type="term" value="P:cell wall modification"/>
    <property type="evidence" value="ECO:0007669"/>
    <property type="project" value="InterPro"/>
</dbReference>
<evidence type="ECO:0000259" key="5">
    <source>
        <dbReference type="Pfam" id="PF13229"/>
    </source>
</evidence>
<dbReference type="SUPFAM" id="SSF51126">
    <property type="entry name" value="Pectin lyase-like"/>
    <property type="match status" value="1"/>
</dbReference>
<keyword evidence="3" id="KW-0063">Aspartyl esterase</keyword>
<dbReference type="EMBL" id="DSUT01000142">
    <property type="protein sequence ID" value="HGK28612.1"/>
    <property type="molecule type" value="Genomic_DNA"/>
</dbReference>
<comment type="caution">
    <text evidence="6">The sequence shown here is derived from an EMBL/GenBank/DDBJ whole genome shotgun (WGS) entry which is preliminary data.</text>
</comment>
<name>A0A7C4CBJ1_UNCW3</name>
<protein>
    <recommendedName>
        <fullName evidence="7">Right handed beta helix domain-containing protein</fullName>
    </recommendedName>
</protein>
<feature type="domain" description="Right handed beta helix" evidence="5">
    <location>
        <begin position="98"/>
        <end position="213"/>
    </location>
</feature>
<dbReference type="Gene3D" id="2.160.20.10">
    <property type="entry name" value="Single-stranded right-handed beta-helix, Pectin lyase-like"/>
    <property type="match status" value="2"/>
</dbReference>
<evidence type="ECO:0000259" key="4">
    <source>
        <dbReference type="Pfam" id="PF01095"/>
    </source>
</evidence>
<dbReference type="InterPro" id="IPR000070">
    <property type="entry name" value="Pectinesterase_cat"/>
</dbReference>
<feature type="domain" description="Pectinesterase catalytic" evidence="4">
    <location>
        <begin position="32"/>
        <end position="92"/>
    </location>
</feature>
<dbReference type="InterPro" id="IPR012334">
    <property type="entry name" value="Pectin_lyas_fold"/>
</dbReference>
<evidence type="ECO:0000256" key="2">
    <source>
        <dbReference type="ARBA" id="ARBA00022801"/>
    </source>
</evidence>
<dbReference type="InterPro" id="IPR006626">
    <property type="entry name" value="PbH1"/>
</dbReference>
<dbReference type="Pfam" id="PF13229">
    <property type="entry name" value="Beta_helix"/>
    <property type="match status" value="1"/>
</dbReference>
<keyword evidence="1" id="KW-0677">Repeat</keyword>
<accession>A0A7C4CBJ1</accession>
<dbReference type="SMART" id="SM00710">
    <property type="entry name" value="PbH1"/>
    <property type="match status" value="4"/>
</dbReference>